<dbReference type="SUPFAM" id="SSF52540">
    <property type="entry name" value="P-loop containing nucleoside triphosphate hydrolases"/>
    <property type="match status" value="1"/>
</dbReference>
<evidence type="ECO:0000256" key="1">
    <source>
        <dbReference type="ARBA" id="ARBA00006270"/>
    </source>
</evidence>
<gene>
    <name evidence="4" type="ORF">H4Q32_023408</name>
</gene>
<dbReference type="PROSITE" id="PS51419">
    <property type="entry name" value="RAB"/>
    <property type="match status" value="1"/>
</dbReference>
<dbReference type="Pfam" id="PF00071">
    <property type="entry name" value="Ras"/>
    <property type="match status" value="1"/>
</dbReference>
<evidence type="ECO:0000313" key="5">
    <source>
        <dbReference type="Proteomes" id="UP000830375"/>
    </source>
</evidence>
<keyword evidence="3" id="KW-0342">GTP-binding</keyword>
<dbReference type="InterPro" id="IPR001806">
    <property type="entry name" value="Small_GTPase"/>
</dbReference>
<comment type="caution">
    <text evidence="4">The sequence shown here is derived from an EMBL/GenBank/DDBJ whole genome shotgun (WGS) entry which is preliminary data.</text>
</comment>
<dbReference type="PRINTS" id="PR00449">
    <property type="entry name" value="RASTRNSFRMNG"/>
</dbReference>
<evidence type="ECO:0000256" key="2">
    <source>
        <dbReference type="ARBA" id="ARBA00022741"/>
    </source>
</evidence>
<comment type="similarity">
    <text evidence="1">Belongs to the small GTPase superfamily. Rab family.</text>
</comment>
<evidence type="ECO:0000313" key="4">
    <source>
        <dbReference type="EMBL" id="KAI2659175.1"/>
    </source>
</evidence>
<evidence type="ECO:0000256" key="3">
    <source>
        <dbReference type="ARBA" id="ARBA00023134"/>
    </source>
</evidence>
<dbReference type="SMART" id="SM00176">
    <property type="entry name" value="RAN"/>
    <property type="match status" value="1"/>
</dbReference>
<dbReference type="InterPro" id="IPR027417">
    <property type="entry name" value="P-loop_NTPase"/>
</dbReference>
<dbReference type="SMART" id="SM00174">
    <property type="entry name" value="RHO"/>
    <property type="match status" value="1"/>
</dbReference>
<dbReference type="SMART" id="SM00173">
    <property type="entry name" value="RAS"/>
    <property type="match status" value="1"/>
</dbReference>
<dbReference type="PANTHER" id="PTHR47981">
    <property type="entry name" value="RAB FAMILY"/>
    <property type="match status" value="1"/>
</dbReference>
<dbReference type="Gene3D" id="3.40.50.300">
    <property type="entry name" value="P-loop containing nucleotide triphosphate hydrolases"/>
    <property type="match status" value="1"/>
</dbReference>
<dbReference type="NCBIfam" id="TIGR00231">
    <property type="entry name" value="small_GTP"/>
    <property type="match status" value="1"/>
</dbReference>
<organism evidence="4 5">
    <name type="scientific">Labeo rohita</name>
    <name type="common">Indian major carp</name>
    <name type="synonym">Cyprinus rohita</name>
    <dbReference type="NCBI Taxonomy" id="84645"/>
    <lineage>
        <taxon>Eukaryota</taxon>
        <taxon>Metazoa</taxon>
        <taxon>Chordata</taxon>
        <taxon>Craniata</taxon>
        <taxon>Vertebrata</taxon>
        <taxon>Euteleostomi</taxon>
        <taxon>Actinopterygii</taxon>
        <taxon>Neopterygii</taxon>
        <taxon>Teleostei</taxon>
        <taxon>Ostariophysi</taxon>
        <taxon>Cypriniformes</taxon>
        <taxon>Cyprinidae</taxon>
        <taxon>Labeoninae</taxon>
        <taxon>Labeonini</taxon>
        <taxon>Labeo</taxon>
    </lineage>
</organism>
<dbReference type="SMART" id="SM00175">
    <property type="entry name" value="RAB"/>
    <property type="match status" value="1"/>
</dbReference>
<proteinExistence type="inferred from homology"/>
<dbReference type="InterPro" id="IPR005225">
    <property type="entry name" value="Small_GTP-bd"/>
</dbReference>
<reference evidence="4 5" key="1">
    <citation type="submission" date="2022-01" db="EMBL/GenBank/DDBJ databases">
        <title>A high-quality chromosome-level genome assembly of rohu carp, Labeo rohita.</title>
        <authorList>
            <person name="Arick M.A. II"/>
            <person name="Hsu C.-Y."/>
            <person name="Magbanua Z."/>
            <person name="Pechanova O."/>
            <person name="Grover C."/>
            <person name="Miller E."/>
            <person name="Thrash A."/>
            <person name="Ezzel L."/>
            <person name="Alam S."/>
            <person name="Benzie J."/>
            <person name="Hamilton M."/>
            <person name="Karsi A."/>
            <person name="Lawrence M.L."/>
            <person name="Peterson D.G."/>
        </authorList>
    </citation>
    <scope>NUCLEOTIDE SEQUENCE [LARGE SCALE GENOMIC DNA]</scope>
    <source>
        <strain evidence="5">BAU-BD-2019</strain>
        <tissue evidence="4">Blood</tissue>
    </source>
</reference>
<accession>A0ABQ8M977</accession>
<keyword evidence="2" id="KW-0547">Nucleotide-binding</keyword>
<name>A0ABQ8M977_LABRO</name>
<dbReference type="PANTHER" id="PTHR47981:SF6">
    <property type="entry name" value="SI:DKEY-13A21.4"/>
    <property type="match status" value="1"/>
</dbReference>
<keyword evidence="5" id="KW-1185">Reference proteome</keyword>
<sequence>MFQLVSDTRLCGNSYWSGWCGGQSKKTRGLGVVVGFWGSAPVPRKETSMKAGPYLCLTQPAEQLCVMRLVFPVSFCLNRVGKSSFMTRFVDHRFTNLYRATVGVDFLTKEITIDRRSVILQIWDTAGTERFHSLGTTLYRGAHCCLLVFDVTSSVSFDALEVWKKEFLVQASPSDPSGFPFIVLGNKIDLDYREVSTNKAQQWCSETGAEYFECSAKEDIGVDTTFYSAARAALQYLKSHSVENGEDIQMIRKQQEKQPSKKCNC</sequence>
<dbReference type="PROSITE" id="PS51421">
    <property type="entry name" value="RAS"/>
    <property type="match status" value="1"/>
</dbReference>
<dbReference type="Proteomes" id="UP000830375">
    <property type="component" value="Unassembled WGS sequence"/>
</dbReference>
<dbReference type="EMBL" id="JACTAM010000011">
    <property type="protein sequence ID" value="KAI2659175.1"/>
    <property type="molecule type" value="Genomic_DNA"/>
</dbReference>
<protein>
    <submittedName>
        <fullName evidence="4">Ras-related protein rab7</fullName>
    </submittedName>
</protein>